<dbReference type="EMBL" id="CAJJDM010000021">
    <property type="protein sequence ID" value="CAD8055680.1"/>
    <property type="molecule type" value="Genomic_DNA"/>
</dbReference>
<feature type="compositionally biased region" description="Basic and acidic residues" evidence="1">
    <location>
        <begin position="434"/>
        <end position="449"/>
    </location>
</feature>
<reference evidence="2" key="1">
    <citation type="submission" date="2021-01" db="EMBL/GenBank/DDBJ databases">
        <authorList>
            <consortium name="Genoscope - CEA"/>
            <person name="William W."/>
        </authorList>
    </citation>
    <scope>NUCLEOTIDE SEQUENCE</scope>
</reference>
<sequence>MSGQISSSESEESSFIQTEQERILKSSNIFKQKEQCNNICAKHPNKKAKYYVQYDNSRLFCSKCALNLALKGLKIEETQEKQPEIQRQQRIQGFQEQLNEVLKQCSNKLIQLQNIEMNSSKQLLEQKENCHKFFESVINTANQLKLTYLSKFETDHITQLNQIKEKISLVQQIDIQLKQYEIDISKNHENIVKNMEMKPFEDIMNRYEKRVSQTKEQLQEFNQDYFQKSIKFEHNQILADMNKMCYNLLLKSEDSSEQVPQQIKHETSTKQLQKTTNSPIDMRVFELLEGEDIYQSTCSNPIKDHIQSPIKISTQQQQQQKLKVNTYSNPGSTIQNSRRESNTNTPESWQFKACLDKKTHQVTPNDRDSFKHNISVGDQTSNIQFNNNQFELNERYFNQQNEKQKTIIEGDRLDEKSNQQLINNINQLYIQKQTKDTERKSVEDKEFTPKHQKNLTNAIPQTFKLLTNHANQKSQYQYPLVNNNILEQKSQKEFSKTNYDSQPQQKSLTPLHQEPQSRINNQQNHKQDNRRSNSKQPKQPSLDQIDGKRQFILANMNIQQQYTSQPTTSEDTLKERILKELCSHPGESVYNQVLKLNCQQKLKNQKQISKENFEQSTTVRMKNMNGYLCIKKQSYQQ</sequence>
<name>A0A8S1KJL9_PARPR</name>
<feature type="compositionally biased region" description="Polar residues" evidence="1">
    <location>
        <begin position="496"/>
        <end position="524"/>
    </location>
</feature>
<accession>A0A8S1KJL9</accession>
<evidence type="ECO:0000313" key="3">
    <source>
        <dbReference type="Proteomes" id="UP000688137"/>
    </source>
</evidence>
<feature type="region of interest" description="Disordered" evidence="1">
    <location>
        <begin position="434"/>
        <end position="455"/>
    </location>
</feature>
<organism evidence="2 3">
    <name type="scientific">Paramecium primaurelia</name>
    <dbReference type="NCBI Taxonomy" id="5886"/>
    <lineage>
        <taxon>Eukaryota</taxon>
        <taxon>Sar</taxon>
        <taxon>Alveolata</taxon>
        <taxon>Ciliophora</taxon>
        <taxon>Intramacronucleata</taxon>
        <taxon>Oligohymenophorea</taxon>
        <taxon>Peniculida</taxon>
        <taxon>Parameciidae</taxon>
        <taxon>Paramecium</taxon>
    </lineage>
</organism>
<dbReference type="OMA" id="CNNICAK"/>
<evidence type="ECO:0000256" key="1">
    <source>
        <dbReference type="SAM" id="MobiDB-lite"/>
    </source>
</evidence>
<comment type="caution">
    <text evidence="2">The sequence shown here is derived from an EMBL/GenBank/DDBJ whole genome shotgun (WGS) entry which is preliminary data.</text>
</comment>
<evidence type="ECO:0000313" key="2">
    <source>
        <dbReference type="EMBL" id="CAD8055680.1"/>
    </source>
</evidence>
<gene>
    <name evidence="2" type="ORF">PPRIM_AZ9-3.1.T0230302</name>
</gene>
<protein>
    <submittedName>
        <fullName evidence="2">Uncharacterized protein</fullName>
    </submittedName>
</protein>
<keyword evidence="3" id="KW-1185">Reference proteome</keyword>
<proteinExistence type="predicted"/>
<feature type="region of interest" description="Disordered" evidence="1">
    <location>
        <begin position="327"/>
        <end position="347"/>
    </location>
</feature>
<dbReference type="Proteomes" id="UP000688137">
    <property type="component" value="Unassembled WGS sequence"/>
</dbReference>
<dbReference type="AlphaFoldDB" id="A0A8S1KJL9"/>
<feature type="region of interest" description="Disordered" evidence="1">
    <location>
        <begin position="492"/>
        <end position="543"/>
    </location>
</feature>